<organism evidence="1 2">
    <name type="scientific">Streptomyces alboflavus</name>
    <dbReference type="NCBI Taxonomy" id="67267"/>
    <lineage>
        <taxon>Bacteria</taxon>
        <taxon>Bacillati</taxon>
        <taxon>Actinomycetota</taxon>
        <taxon>Actinomycetes</taxon>
        <taxon>Kitasatosporales</taxon>
        <taxon>Streptomycetaceae</taxon>
        <taxon>Streptomyces</taxon>
    </lineage>
</organism>
<keyword evidence="2" id="KW-1185">Reference proteome</keyword>
<dbReference type="Proteomes" id="UP000195880">
    <property type="component" value="Chromosome"/>
</dbReference>
<evidence type="ECO:0000313" key="2">
    <source>
        <dbReference type="Proteomes" id="UP000195880"/>
    </source>
</evidence>
<proteinExistence type="predicted"/>
<protein>
    <submittedName>
        <fullName evidence="1">Uncharacterized protein</fullName>
    </submittedName>
</protein>
<name>A0A1Z1WN38_9ACTN</name>
<dbReference type="EMBL" id="CP021748">
    <property type="protein sequence ID" value="ARX87867.1"/>
    <property type="molecule type" value="Genomic_DNA"/>
</dbReference>
<dbReference type="KEGG" id="salf:SMD44_07349"/>
<dbReference type="AlphaFoldDB" id="A0A1Z1WN38"/>
<gene>
    <name evidence="1" type="ORF">SMD44_07349</name>
</gene>
<sequence length="115" mass="13015">MGRLSQAIAMDLRYHLYASEPGAVYNTYPKGAGRPVLVEYTDAERAANTRKRDAVLKEWQSTDPEGFRLWSEATEAVRQGDDSQLSGGWSALILEQDGMRIVDPCRYCQVCRSRR</sequence>
<evidence type="ECO:0000313" key="1">
    <source>
        <dbReference type="EMBL" id="ARX87867.1"/>
    </source>
</evidence>
<reference evidence="1 2" key="1">
    <citation type="submission" date="2017-05" db="EMBL/GenBank/DDBJ databases">
        <title>Streptomyces alboflavus Genome sequencing and assembly.</title>
        <authorList>
            <person name="Wang Y."/>
            <person name="Du B."/>
            <person name="Ding Y."/>
            <person name="Liu H."/>
            <person name="Hou Q."/>
            <person name="Liu K."/>
            <person name="Wang C."/>
            <person name="Yao L."/>
        </authorList>
    </citation>
    <scope>NUCLEOTIDE SEQUENCE [LARGE SCALE GENOMIC DNA]</scope>
    <source>
        <strain evidence="1 2">MDJK44</strain>
    </source>
</reference>
<accession>A0A1Z1WN38</accession>